<evidence type="ECO:0000313" key="2">
    <source>
        <dbReference type="EMBL" id="STO31553.1"/>
    </source>
</evidence>
<organism evidence="2 3">
    <name type="scientific">Fusobacterium necrogenes</name>
    <dbReference type="NCBI Taxonomy" id="858"/>
    <lineage>
        <taxon>Bacteria</taxon>
        <taxon>Fusobacteriati</taxon>
        <taxon>Fusobacteriota</taxon>
        <taxon>Fusobacteriia</taxon>
        <taxon>Fusobacteriales</taxon>
        <taxon>Fusobacteriaceae</taxon>
        <taxon>Fusobacterium</taxon>
    </lineage>
</organism>
<dbReference type="InterPro" id="IPR053281">
    <property type="entry name" value="Double_zinc_ribbon"/>
</dbReference>
<dbReference type="Pfam" id="PF17032">
    <property type="entry name" value="Zn_ribbon_15"/>
    <property type="match status" value="1"/>
</dbReference>
<evidence type="ECO:0000313" key="3">
    <source>
        <dbReference type="Proteomes" id="UP000255328"/>
    </source>
</evidence>
<dbReference type="OrthoDB" id="4377018at2"/>
<dbReference type="InterPro" id="IPR031493">
    <property type="entry name" value="Zinc_ribbon_15"/>
</dbReference>
<proteinExistence type="predicted"/>
<accession>A0A377GXH2</accession>
<dbReference type="Proteomes" id="UP000255328">
    <property type="component" value="Unassembled WGS sequence"/>
</dbReference>
<gene>
    <name evidence="2" type="ORF">NCTC10723_01007</name>
</gene>
<dbReference type="PANTHER" id="PTHR36718:SF1">
    <property type="entry name" value="DOUBLE ZINC RIBBON PROTEIN MJ0416"/>
    <property type="match status" value="1"/>
</dbReference>
<dbReference type="AlphaFoldDB" id="A0A377GXH2"/>
<evidence type="ECO:0000259" key="1">
    <source>
        <dbReference type="Pfam" id="PF17032"/>
    </source>
</evidence>
<name>A0A377GXH2_9FUSO</name>
<protein>
    <recommendedName>
        <fullName evidence="1">Zinc-ribbon 15 domain-containing protein</fullName>
    </recommendedName>
</protein>
<keyword evidence="3" id="KW-1185">Reference proteome</keyword>
<dbReference type="EMBL" id="UGGU01000003">
    <property type="protein sequence ID" value="STO31553.1"/>
    <property type="molecule type" value="Genomic_DNA"/>
</dbReference>
<dbReference type="RefSeq" id="WP_115269958.1">
    <property type="nucleotide sequence ID" value="NZ_CASFEE010000005.1"/>
</dbReference>
<feature type="domain" description="Zinc-ribbon 15" evidence="1">
    <location>
        <begin position="22"/>
        <end position="114"/>
    </location>
</feature>
<dbReference type="PANTHER" id="PTHR36718">
    <property type="entry name" value="OS05G0435400 PROTEIN"/>
    <property type="match status" value="1"/>
</dbReference>
<reference evidence="2 3" key="1">
    <citation type="submission" date="2018-06" db="EMBL/GenBank/DDBJ databases">
        <authorList>
            <consortium name="Pathogen Informatics"/>
            <person name="Doyle S."/>
        </authorList>
    </citation>
    <scope>NUCLEOTIDE SEQUENCE [LARGE SCALE GENOMIC DNA]</scope>
    <source>
        <strain evidence="2 3">NCTC10723</strain>
    </source>
</reference>
<sequence length="119" mass="13649">MFFIGVFGIGNKNKSLCNVSFKCTACINEKFSLVELSQSFDIFFIPIFKFSKEYIIICRQCKSVYKIKKESISKVLEKKMVEYEDIEKIVLETEVCPYCGTNVASNFSFCPKCGKSLKD</sequence>